<accession>A0A2M8KDR7</accession>
<name>A0A2M8KDR7_9BACT</name>
<reference evidence="2" key="1">
    <citation type="submission" date="2017-09" db="EMBL/GenBank/DDBJ databases">
        <title>Depth-based differentiation of microbial function through sediment-hosted aquifers and enrichment of novel symbionts in the deep terrestrial subsurface.</title>
        <authorList>
            <person name="Probst A.J."/>
            <person name="Ladd B."/>
            <person name="Jarett J.K."/>
            <person name="Geller-Mcgrath D.E."/>
            <person name="Sieber C.M.K."/>
            <person name="Emerson J.B."/>
            <person name="Anantharaman K."/>
            <person name="Thomas B.C."/>
            <person name="Malmstrom R."/>
            <person name="Stieglmeier M."/>
            <person name="Klingl A."/>
            <person name="Woyke T."/>
            <person name="Ryan C.M."/>
            <person name="Banfield J.F."/>
        </authorList>
    </citation>
    <scope>NUCLEOTIDE SEQUENCE [LARGE SCALE GENOMIC DNA]</scope>
</reference>
<organism evidence="1 2">
    <name type="scientific">Candidatus Portnoybacteria bacterium CG10_big_fil_rev_8_21_14_0_10_36_7</name>
    <dbReference type="NCBI Taxonomy" id="1974812"/>
    <lineage>
        <taxon>Bacteria</taxon>
        <taxon>Candidatus Portnoyibacteriota</taxon>
    </lineage>
</organism>
<protein>
    <submittedName>
        <fullName evidence="1">Uncharacterized protein</fullName>
    </submittedName>
</protein>
<sequence length="117" mass="13396">MKKIIFSIIFLLLSGNIIKAESLQMSNEIPNYLGAQIINQGKEAATDLLKALPEGAKKEAGKVFEEQKNIIGEQIQNESNIYRKKIILFLKNIIIEIKNRWQIGSANILEKLPWFKR</sequence>
<dbReference type="AlphaFoldDB" id="A0A2M8KDR7"/>
<proteinExistence type="predicted"/>
<comment type="caution">
    <text evidence="1">The sequence shown here is derived from an EMBL/GenBank/DDBJ whole genome shotgun (WGS) entry which is preliminary data.</text>
</comment>
<dbReference type="EMBL" id="PFDW01000059">
    <property type="protein sequence ID" value="PJE58068.1"/>
    <property type="molecule type" value="Genomic_DNA"/>
</dbReference>
<evidence type="ECO:0000313" key="2">
    <source>
        <dbReference type="Proteomes" id="UP000231450"/>
    </source>
</evidence>
<gene>
    <name evidence="1" type="ORF">COU81_02725</name>
</gene>
<dbReference type="Proteomes" id="UP000231450">
    <property type="component" value="Unassembled WGS sequence"/>
</dbReference>
<evidence type="ECO:0000313" key="1">
    <source>
        <dbReference type="EMBL" id="PJE58068.1"/>
    </source>
</evidence>